<feature type="compositionally biased region" description="Basic and acidic residues" evidence="1">
    <location>
        <begin position="116"/>
        <end position="127"/>
    </location>
</feature>
<evidence type="ECO:0000313" key="3">
    <source>
        <dbReference type="EMBL" id="MBD8489290.1"/>
    </source>
</evidence>
<accession>A0ABR9AN16</accession>
<dbReference type="RefSeq" id="WP_192010172.1">
    <property type="nucleotide sequence ID" value="NZ_JACYTQ010000003.1"/>
</dbReference>
<dbReference type="PROSITE" id="PS00903">
    <property type="entry name" value="CYT_DCMP_DEAMINASES_1"/>
    <property type="match status" value="1"/>
</dbReference>
<feature type="region of interest" description="Disordered" evidence="1">
    <location>
        <begin position="53"/>
        <end position="160"/>
    </location>
</feature>
<organism evidence="3 4">
    <name type="scientific">Echinicola arenosa</name>
    <dbReference type="NCBI Taxonomy" id="2774144"/>
    <lineage>
        <taxon>Bacteria</taxon>
        <taxon>Pseudomonadati</taxon>
        <taxon>Bacteroidota</taxon>
        <taxon>Cytophagia</taxon>
        <taxon>Cytophagales</taxon>
        <taxon>Cyclobacteriaceae</taxon>
        <taxon>Echinicola</taxon>
    </lineage>
</organism>
<reference evidence="3 4" key="1">
    <citation type="submission" date="2020-09" db="EMBL/GenBank/DDBJ databases">
        <title>Echinicola sp. CAU 1574 isolated from sand of Sido Beach.</title>
        <authorList>
            <person name="Kim W."/>
        </authorList>
    </citation>
    <scope>NUCLEOTIDE SEQUENCE [LARGE SCALE GENOMIC DNA]</scope>
    <source>
        <strain evidence="3 4">CAU 1574</strain>
    </source>
</reference>
<dbReference type="SUPFAM" id="SSF48371">
    <property type="entry name" value="ARM repeat"/>
    <property type="match status" value="1"/>
</dbReference>
<gene>
    <name evidence="3" type="ORF">IFO69_11085</name>
</gene>
<evidence type="ECO:0000259" key="2">
    <source>
        <dbReference type="Pfam" id="PF13699"/>
    </source>
</evidence>
<dbReference type="Pfam" id="PF13699">
    <property type="entry name" value="eCIS_core"/>
    <property type="match status" value="1"/>
</dbReference>
<evidence type="ECO:0000313" key="4">
    <source>
        <dbReference type="Proteomes" id="UP000647133"/>
    </source>
</evidence>
<feature type="compositionally biased region" description="Basic and acidic residues" evidence="1">
    <location>
        <begin position="73"/>
        <end position="87"/>
    </location>
</feature>
<feature type="compositionally biased region" description="Acidic residues" evidence="1">
    <location>
        <begin position="128"/>
        <end position="139"/>
    </location>
</feature>
<protein>
    <submittedName>
        <fullName evidence="3">DUF4157 domain-containing protein</fullName>
    </submittedName>
</protein>
<proteinExistence type="predicted"/>
<comment type="caution">
    <text evidence="3">The sequence shown here is derived from an EMBL/GenBank/DDBJ whole genome shotgun (WGS) entry which is preliminary data.</text>
</comment>
<feature type="compositionally biased region" description="Polar residues" evidence="1">
    <location>
        <begin position="88"/>
        <end position="105"/>
    </location>
</feature>
<sequence>MNYASKTHRPKSKSRSLVTPTFFQAKLQVGRPGDKYEQEADRVADQVISQDHVAEKSVDTPSFFKPNAPLQRQFEDENHHEHKENAISDKSIQTKESSPNISTIRLQREISPLFSKPREEQIQRKEEEQELEQEEEEENAPVQEKSALVQRKDKGVPDVTGDLTTRIQKASSGGRPLQKGVKTYMEPRFDSDFSGVRIHNDQESASLNSQLSARAFTYKNNIFFGKDQYQPESTGGKHLLAHELTHVVQQGHAIQRKPEISQENTAPKVQRLGISDALDYFADKAYLIPGFRMFTIILGVNPINMSSVDRSAANIMRAIVEFLPGGFLITRVLDKYNVFTDAANFMKEKLDTLNITGRSIKDAIDEFLDSLSWSDIFDLGGVWSRAKRIFTTPITNLINLGKSVLSAIYDMVRKAVLKPLASLAEGTRGYDLLKALLGEDPITGDPYPPTAENLIGGFMKLIGQEEVWENIKKGNAIARAYAWFKGALAGLIGFARAIPTTIINTIKSLTWDDFIILPNAFMKVGRSFLNIAGKFMSWALGTVINLLEILFSVVAPGVLPYIKKAQGAFSTILKNPIAFVGNLVRAAKQGFQQFASKIGEHLKNSLLDWLLGSMAGAGIYIPQGLDFKEIIKFVASVLGLTWENLREKLVKHMGEPAVKALESGFELIQILITEGPAAAWEKIMEHLTNLKEMVISEISQFVIVKVVQNAIAKLVTSLNPAGAVIQAIIAIYQTITFLIEKIQQIARVGAAIIDSIAAIASGVITAAANKVEETLANMLTLAINFLAKFAGLGKISDAIINIINKIRAPIDKAMDKIVGWVVSKGKAFLKKLFKKEKKESGEQSKDVKANVRKEIGASLQKQISDPSEVKSKLHNIFTKYKKDGLKYIKVQREGDSAKFNISVSASEEEPAGDFVLSPEKIEFKDLVPQSRADTVVTWIMAKYNEQNLQRIENTPGGNHAEENLVNYLNSNWNSLPHKKEGEGKNQLSVDINNSPCGESTGHNCSATLHNFASQRDVILRLRILSFYSGQSYKHTGGKSSKGVQKASGSLEGLELMLGNPNISIDILSVEDLKEHGFDPEILTASQKQALSKRIDRRANRLRKKIAEAEGSDQQ</sequence>
<dbReference type="InterPro" id="IPR025295">
    <property type="entry name" value="eCIS_core_dom"/>
</dbReference>
<dbReference type="EMBL" id="JACYTQ010000003">
    <property type="protein sequence ID" value="MBD8489290.1"/>
    <property type="molecule type" value="Genomic_DNA"/>
</dbReference>
<dbReference type="InterPro" id="IPR016192">
    <property type="entry name" value="APOBEC/CMP_deaminase_Zn-bd"/>
</dbReference>
<dbReference type="Proteomes" id="UP000647133">
    <property type="component" value="Unassembled WGS sequence"/>
</dbReference>
<evidence type="ECO:0000256" key="1">
    <source>
        <dbReference type="SAM" id="MobiDB-lite"/>
    </source>
</evidence>
<feature type="domain" description="eCIS core" evidence="2">
    <location>
        <begin position="176"/>
        <end position="252"/>
    </location>
</feature>
<dbReference type="InterPro" id="IPR016024">
    <property type="entry name" value="ARM-type_fold"/>
</dbReference>
<keyword evidence="4" id="KW-1185">Reference proteome</keyword>
<name>A0ABR9AN16_9BACT</name>